<sequence length="482" mass="51882">MARDTAPDTPIHPLDLATPDADGQGHATRWYSLLTGLSIALACIVILAHAYLLPAGRWHADEYAISVQTARDGFPGLVGRIMSWSPRPIAELISYVYFRVSNTFERPLITPFLACLWLISLAGIALSAWIARDRRPAGLALLWFALALLVAKPGEMFFWPMATAAYLPCWAALAAATILQRGTNRLSQVALSIALLVAAFCSEVGAVTVLAYIGLLLAFRILRGKFFQGAAPLILPALGAVSVCLIVLTHRVQADHEIMDPSSGLAGHWAPSVIAAFPGFFSQIYSIAGIPALIALAVKLALLVSLPPVVRPNRAQSDDTWEGLIWVFALVFGAFVSIALAYHQFGTLCCERHDTLRADMVFLAIAAASCLFGAAFWLPRKIVLIIAIVVLMAFRAGPLVSDWHARSDIIAVRHANWRSGLGQGSTMTLQVGSPGQIIASDALPTGQFQSRSNVSPGSIPWYAWGIMTRFGKTNLTIAPAPQ</sequence>
<protein>
    <submittedName>
        <fullName evidence="3">Uncharacterized protein</fullName>
    </submittedName>
</protein>
<feature type="transmembrane region" description="Helical" evidence="2">
    <location>
        <begin position="191"/>
        <end position="218"/>
    </location>
</feature>
<gene>
    <name evidence="3" type="ORF">ACELLULO517_10545</name>
</gene>
<reference evidence="3 4" key="1">
    <citation type="journal article" date="2021" name="Microorganisms">
        <title>Acidisoma silvae sp. nov. and Acidisomacellulosilytica sp. nov., Two Acidophilic Bacteria Isolated from Decaying Wood, Hydrolyzing Cellulose and Producing Poly-3-hydroxybutyrate.</title>
        <authorList>
            <person name="Mieszkin S."/>
            <person name="Pouder E."/>
            <person name="Uroz S."/>
            <person name="Simon-Colin C."/>
            <person name="Alain K."/>
        </authorList>
    </citation>
    <scope>NUCLEOTIDE SEQUENCE [LARGE SCALE GENOMIC DNA]</scope>
    <source>
        <strain evidence="3 4">HW T5.17</strain>
    </source>
</reference>
<feature type="transmembrane region" description="Helical" evidence="2">
    <location>
        <begin position="324"/>
        <end position="343"/>
    </location>
</feature>
<feature type="transmembrane region" description="Helical" evidence="2">
    <location>
        <begin position="230"/>
        <end position="249"/>
    </location>
</feature>
<evidence type="ECO:0000313" key="4">
    <source>
        <dbReference type="Proteomes" id="UP000721844"/>
    </source>
</evidence>
<feature type="transmembrane region" description="Helical" evidence="2">
    <location>
        <begin position="284"/>
        <end position="304"/>
    </location>
</feature>
<organism evidence="3 4">
    <name type="scientific">Acidisoma cellulosilyticum</name>
    <dbReference type="NCBI Taxonomy" id="2802395"/>
    <lineage>
        <taxon>Bacteria</taxon>
        <taxon>Pseudomonadati</taxon>
        <taxon>Pseudomonadota</taxon>
        <taxon>Alphaproteobacteria</taxon>
        <taxon>Acetobacterales</taxon>
        <taxon>Acidocellaceae</taxon>
        <taxon>Acidisoma</taxon>
    </lineage>
</organism>
<evidence type="ECO:0000313" key="3">
    <source>
        <dbReference type="EMBL" id="MCB8880670.1"/>
    </source>
</evidence>
<proteinExistence type="predicted"/>
<feature type="transmembrane region" description="Helical" evidence="2">
    <location>
        <begin position="30"/>
        <end position="52"/>
    </location>
</feature>
<feature type="transmembrane region" description="Helical" evidence="2">
    <location>
        <begin position="382"/>
        <end position="400"/>
    </location>
</feature>
<feature type="region of interest" description="Disordered" evidence="1">
    <location>
        <begin position="1"/>
        <end position="20"/>
    </location>
</feature>
<comment type="caution">
    <text evidence="3">The sequence shown here is derived from an EMBL/GenBank/DDBJ whole genome shotgun (WGS) entry which is preliminary data.</text>
</comment>
<keyword evidence="2" id="KW-0812">Transmembrane</keyword>
<evidence type="ECO:0000256" key="2">
    <source>
        <dbReference type="SAM" id="Phobius"/>
    </source>
</evidence>
<evidence type="ECO:0000256" key="1">
    <source>
        <dbReference type="SAM" id="MobiDB-lite"/>
    </source>
</evidence>
<dbReference type="EMBL" id="JAESVA010000003">
    <property type="protein sequence ID" value="MCB8880670.1"/>
    <property type="molecule type" value="Genomic_DNA"/>
</dbReference>
<dbReference type="RefSeq" id="WP_227307331.1">
    <property type="nucleotide sequence ID" value="NZ_JAESVA010000003.1"/>
</dbReference>
<feature type="transmembrane region" description="Helical" evidence="2">
    <location>
        <begin position="355"/>
        <end position="376"/>
    </location>
</feature>
<keyword evidence="2" id="KW-0472">Membrane</keyword>
<keyword evidence="2" id="KW-1133">Transmembrane helix</keyword>
<name>A0A963Z2H9_9PROT</name>
<dbReference type="Proteomes" id="UP000721844">
    <property type="component" value="Unassembled WGS sequence"/>
</dbReference>
<keyword evidence="4" id="KW-1185">Reference proteome</keyword>
<feature type="transmembrane region" description="Helical" evidence="2">
    <location>
        <begin position="157"/>
        <end position="179"/>
    </location>
</feature>
<feature type="transmembrane region" description="Helical" evidence="2">
    <location>
        <begin position="136"/>
        <end position="151"/>
    </location>
</feature>
<dbReference type="AlphaFoldDB" id="A0A963Z2H9"/>
<feature type="transmembrane region" description="Helical" evidence="2">
    <location>
        <begin position="108"/>
        <end position="129"/>
    </location>
</feature>
<accession>A0A963Z2H9</accession>